<dbReference type="InterPro" id="IPR036736">
    <property type="entry name" value="ACP-like_sf"/>
</dbReference>
<dbReference type="InterPro" id="IPR045851">
    <property type="entry name" value="AMP-bd_C_sf"/>
</dbReference>
<reference evidence="7" key="1">
    <citation type="submission" date="2021-12" db="EMBL/GenBank/DDBJ databases">
        <title>Discovery of the Pendulisporaceae a myxobacterial family with distinct sporulation behavior and unique specialized metabolism.</title>
        <authorList>
            <person name="Garcia R."/>
            <person name="Popoff A."/>
            <person name="Bader C.D."/>
            <person name="Loehr J."/>
            <person name="Walesch S."/>
            <person name="Walt C."/>
            <person name="Boldt J."/>
            <person name="Bunk B."/>
            <person name="Haeckl F.J.F.P.J."/>
            <person name="Gunesch A.P."/>
            <person name="Birkelbach J."/>
            <person name="Nuebel U."/>
            <person name="Pietschmann T."/>
            <person name="Bach T."/>
            <person name="Mueller R."/>
        </authorList>
    </citation>
    <scope>NUCLEOTIDE SEQUENCE</scope>
    <source>
        <strain evidence="7">MSr11367</strain>
    </source>
</reference>
<dbReference type="InterPro" id="IPR020845">
    <property type="entry name" value="AMP-binding_CS"/>
</dbReference>
<evidence type="ECO:0000259" key="6">
    <source>
        <dbReference type="PROSITE" id="PS50075"/>
    </source>
</evidence>
<dbReference type="Gene3D" id="3.40.50.980">
    <property type="match status" value="2"/>
</dbReference>
<dbReference type="EMBL" id="CP089983">
    <property type="protein sequence ID" value="WXB09386.1"/>
    <property type="molecule type" value="Genomic_DNA"/>
</dbReference>
<protein>
    <submittedName>
        <fullName evidence="7">Amino acid adenylation domain-containing protein</fullName>
    </submittedName>
</protein>
<dbReference type="CDD" id="cd19531">
    <property type="entry name" value="LCL_NRPS-like"/>
    <property type="match status" value="1"/>
</dbReference>
<feature type="domain" description="Carrier" evidence="6">
    <location>
        <begin position="1426"/>
        <end position="1500"/>
    </location>
</feature>
<dbReference type="Pfam" id="PF08242">
    <property type="entry name" value="Methyltransf_12"/>
    <property type="match status" value="1"/>
</dbReference>
<dbReference type="PROSITE" id="PS00455">
    <property type="entry name" value="AMP_BINDING"/>
    <property type="match status" value="1"/>
</dbReference>
<evidence type="ECO:0000256" key="3">
    <source>
        <dbReference type="ARBA" id="ARBA00022553"/>
    </source>
</evidence>
<dbReference type="SUPFAM" id="SSF52777">
    <property type="entry name" value="CoA-dependent acyltransferases"/>
    <property type="match status" value="4"/>
</dbReference>
<evidence type="ECO:0000256" key="2">
    <source>
        <dbReference type="ARBA" id="ARBA00022450"/>
    </source>
</evidence>
<feature type="region of interest" description="Disordered" evidence="5">
    <location>
        <begin position="1503"/>
        <end position="1524"/>
    </location>
</feature>
<dbReference type="CDD" id="cd02440">
    <property type="entry name" value="AdoMet_MTases"/>
    <property type="match status" value="1"/>
</dbReference>
<comment type="cofactor">
    <cofactor evidence="1">
        <name>pantetheine 4'-phosphate</name>
        <dbReference type="ChEBI" id="CHEBI:47942"/>
    </cofactor>
</comment>
<keyword evidence="2" id="KW-0596">Phosphopantetheine</keyword>
<dbReference type="InterPro" id="IPR006162">
    <property type="entry name" value="Ppantetheine_attach_site"/>
</dbReference>
<dbReference type="RefSeq" id="WP_394839059.1">
    <property type="nucleotide sequence ID" value="NZ_CP089929.1"/>
</dbReference>
<keyword evidence="8" id="KW-1185">Reference proteome</keyword>
<name>A0ABZ2LJR0_9BACT</name>
<organism evidence="7 8">
    <name type="scientific">Pendulispora rubella</name>
    <dbReference type="NCBI Taxonomy" id="2741070"/>
    <lineage>
        <taxon>Bacteria</taxon>
        <taxon>Pseudomonadati</taxon>
        <taxon>Myxococcota</taxon>
        <taxon>Myxococcia</taxon>
        <taxon>Myxococcales</taxon>
        <taxon>Sorangiineae</taxon>
        <taxon>Pendulisporaceae</taxon>
        <taxon>Pendulispora</taxon>
    </lineage>
</organism>
<dbReference type="Gene3D" id="2.30.38.10">
    <property type="entry name" value="Luciferase, Domain 3"/>
    <property type="match status" value="1"/>
</dbReference>
<dbReference type="PANTHER" id="PTHR45527:SF1">
    <property type="entry name" value="FATTY ACID SYNTHASE"/>
    <property type="match status" value="1"/>
</dbReference>
<dbReference type="SMART" id="SM00823">
    <property type="entry name" value="PKS_PP"/>
    <property type="match status" value="1"/>
</dbReference>
<dbReference type="Gene3D" id="3.30.300.30">
    <property type="match status" value="2"/>
</dbReference>
<dbReference type="PANTHER" id="PTHR45527">
    <property type="entry name" value="NONRIBOSOMAL PEPTIDE SYNTHETASE"/>
    <property type="match status" value="1"/>
</dbReference>
<dbReference type="InterPro" id="IPR020806">
    <property type="entry name" value="PKS_PP-bd"/>
</dbReference>
<dbReference type="Gene3D" id="3.40.50.150">
    <property type="entry name" value="Vaccinia Virus protein VP39"/>
    <property type="match status" value="1"/>
</dbReference>
<dbReference type="CDD" id="cd17646">
    <property type="entry name" value="A_NRPS_AB3403-like"/>
    <property type="match status" value="1"/>
</dbReference>
<evidence type="ECO:0000256" key="4">
    <source>
        <dbReference type="ARBA" id="ARBA00022737"/>
    </source>
</evidence>
<evidence type="ECO:0000256" key="1">
    <source>
        <dbReference type="ARBA" id="ARBA00001957"/>
    </source>
</evidence>
<dbReference type="InterPro" id="IPR000873">
    <property type="entry name" value="AMP-dep_synth/lig_dom"/>
</dbReference>
<dbReference type="Pfam" id="PF00550">
    <property type="entry name" value="PP-binding"/>
    <property type="match status" value="1"/>
</dbReference>
<dbReference type="Gene3D" id="1.10.1200.10">
    <property type="entry name" value="ACP-like"/>
    <property type="match status" value="1"/>
</dbReference>
<evidence type="ECO:0000256" key="5">
    <source>
        <dbReference type="SAM" id="MobiDB-lite"/>
    </source>
</evidence>
<dbReference type="InterPro" id="IPR013217">
    <property type="entry name" value="Methyltransf_12"/>
</dbReference>
<keyword evidence="4" id="KW-0677">Repeat</keyword>
<dbReference type="SUPFAM" id="SSF53335">
    <property type="entry name" value="S-adenosyl-L-methionine-dependent methyltransferases"/>
    <property type="match status" value="1"/>
</dbReference>
<dbReference type="NCBIfam" id="TIGR01733">
    <property type="entry name" value="AA-adenyl-dom"/>
    <property type="match status" value="1"/>
</dbReference>
<dbReference type="SUPFAM" id="SSF47336">
    <property type="entry name" value="ACP-like"/>
    <property type="match status" value="1"/>
</dbReference>
<dbReference type="InterPro" id="IPR001242">
    <property type="entry name" value="Condensation_dom"/>
</dbReference>
<dbReference type="Proteomes" id="UP001374803">
    <property type="component" value="Chromosome"/>
</dbReference>
<dbReference type="Gene3D" id="3.30.559.30">
    <property type="entry name" value="Nonribosomal peptide synthetase, condensation domain"/>
    <property type="match status" value="2"/>
</dbReference>
<sequence length="1977" mass="220400">MSNQDPTATRLNEMSPAKRALLERWKRGGTEPSARATIARTDAAVTGAPREAPVSSTQLRSWYLDQVVPGSPAYNASFAFRFVGSLDRTALARALTEIVRRHETLRTTFPSVGGRTKQVIGVPFQVDVPFEDLAAIDAPQRAARMAQAKEAEARRILSLERGPLFATRLLRLAQDEHVFLFTIHHIMFDGWSFGVLNRELVALYGAYAEGKPSALPELPIQYADFATWQQKKIADRGYQADLDFWKRELEGLPTLSLPTDRPRPAVQTFRGARMEIAVPKLLVVAVREACQREDVTPYMFFLGAFTALLSRYSGQDDVVVGSPIANRSPVETEGLIGFFANTVASRTDLSGDPSFRALLGRIRPRTLEALQHQGLPFEQLVNELSPERDLSRNPLFQVMMVLQHAGLGLLPLRGLACSVEELHSRTAKFDIWLQLLLLGDTWTATFEYSTDLFDEVTIARMARHLLKVLESVTENPELCLSAIPLLDEEERRRVVVEFNDTAKDYGPDRLLHEHIEAQVARTPDAVAVSFEGQTLTYAQLDARANQLAHLLVAAGVTPDTLVGVYAERSANLVVALLAVLKSGGAYVPVDPTYPADRVEHMLRDANPAVLLTDRGLPLELGARFEGLRQVRVDDALEGYPTHRPDVAMPPSRLAYMIYTSGSTGLPKGAMNSHRGICNRLLWMQDAYGLTPNDRVLQKTPFSFDVSVWEFFWPLMTGARLVMARPEGHKDPAYLTETIVREGITTIHFVPSMLQAILDHPDMTECTSLVRVICSGEALPAEYRDRFFGKLPSAELHNLYGPTEAAVDVTFWQCKREDTSPTVPIGRPIANTQIYILDTHGQPTPVGVPGELTIGGTNVGRGYLNRPELDAERFVRDPFRADAAKMYRTGDRARFRGDGVIEFLGRLDDQVKIRGFRIELGEIESALRRQPTIKDAVVTGREEDGGRKRLVAYVVPEDDAAASAGVQLEHVSTWETVYDDTYRPPGAGRAANIDEDFSGWNSSFTGKQLPAEAMQEWVDTTVARIRALNPARILELGAGTGLFLFRLAPHCEAYHATDISKVAIEELRQEVSARGLSHVALEQKEAIELDGPPGAYDVIVLNSVVQYFPSLQYLSGVLERAQRLLRPGGAIFIGDVRSLPLLELFHTSLELTKAPAKRPCDQLRRRVRHAMLTENELVIHPAFFRTSNADGPLVCERILSKRGRYQNELNQFRYDVILRHAPAGADPLAWQKDAAPDTVPTLEDVRRHLTSERPSELVLRHLRDARLVREVRALELVADASEGTTAGQLRKALAEDGPGHTGVAPESVFALGDELGYDVDVTPCDEAPGFFDARFLRPDEPRTTRTNAAETRRPGEELSTQPLRQRLSAALVPVWRQALKQGLPDFMIPSAFVLLDAIPIGAHGKVHRAVLPAPAPTLSEIEVPYVAPRTKVEETLAGIWAEVLGLESVGMNNNFFALGGDSIHSIQAIARARKHGLNLTVEQLFRNQTITELAAVLNADLDAEPPKSIPVPESRRAPKDLAESVDLPDTTDAVDVYPVAPMQAYMIDQLVNHPQVGLYVLFTIFPMRGTLDVPALGRAWQSVIDRHPGLRTSFSKSHSGRYVQVVHEQARLEMEAHDWRQIPEGELESSLRSYIQATRARGFALDECPQMRAAVFRTDDEHHWCVFAFNYLQRDGWSTVVVFRELMAFYHAYSTGSAVPVLENPPPPRAHIERVRAHDARATEAFWRSKLSGIVRPTPLVESIGGVEPGTEPEPAFSRQHVVFGRAITERLDALSREERLTLSTFIHGAWSLLLAHYTKTQDVLYGAIVSARSAEISGVEDMVGLFNNVLAIRPPSAARFETLRDWLHTAQEDFLELRRYEHTCLSDTKQWSELPKEEARLFQSYIAIENIPGFAAMVAEMDLRPSPTTEMLARIAAIQLDFPLRVEVFPGQQLVIVLHYYRRYFRDDVITGILRDLERAIAFMLDGLDQPPRFPHH</sequence>
<feature type="compositionally biased region" description="Basic and acidic residues" evidence="5">
    <location>
        <begin position="1512"/>
        <end position="1521"/>
    </location>
</feature>
<dbReference type="Gene3D" id="3.30.559.10">
    <property type="entry name" value="Chloramphenicol acetyltransferase-like domain"/>
    <property type="match status" value="2"/>
</dbReference>
<keyword evidence="3" id="KW-0597">Phosphoprotein</keyword>
<dbReference type="PROSITE" id="PS50075">
    <property type="entry name" value="CARRIER"/>
    <property type="match status" value="1"/>
</dbReference>
<dbReference type="InterPro" id="IPR009081">
    <property type="entry name" value="PP-bd_ACP"/>
</dbReference>
<dbReference type="Pfam" id="PF00668">
    <property type="entry name" value="Condensation"/>
    <property type="match status" value="2"/>
</dbReference>
<evidence type="ECO:0000313" key="8">
    <source>
        <dbReference type="Proteomes" id="UP001374803"/>
    </source>
</evidence>
<dbReference type="PROSITE" id="PS00012">
    <property type="entry name" value="PHOSPHOPANTETHEINE"/>
    <property type="match status" value="1"/>
</dbReference>
<dbReference type="InterPro" id="IPR029063">
    <property type="entry name" value="SAM-dependent_MTases_sf"/>
</dbReference>
<gene>
    <name evidence="7" type="ORF">LVJ94_19410</name>
</gene>
<feature type="region of interest" description="Disordered" evidence="5">
    <location>
        <begin position="1339"/>
        <end position="1359"/>
    </location>
</feature>
<accession>A0ABZ2LJR0</accession>
<dbReference type="Pfam" id="PF00501">
    <property type="entry name" value="AMP-binding"/>
    <property type="match status" value="1"/>
</dbReference>
<evidence type="ECO:0000313" key="7">
    <source>
        <dbReference type="EMBL" id="WXB09386.1"/>
    </source>
</evidence>
<proteinExistence type="predicted"/>
<dbReference type="InterPro" id="IPR010071">
    <property type="entry name" value="AA_adenyl_dom"/>
</dbReference>
<dbReference type="InterPro" id="IPR023213">
    <property type="entry name" value="CAT-like_dom_sf"/>
</dbReference>
<dbReference type="SUPFAM" id="SSF56801">
    <property type="entry name" value="Acetyl-CoA synthetase-like"/>
    <property type="match status" value="1"/>
</dbReference>